<evidence type="ECO:0000313" key="2">
    <source>
        <dbReference type="EMBL" id="GBP19037.1"/>
    </source>
</evidence>
<evidence type="ECO:0000313" key="3">
    <source>
        <dbReference type="Proteomes" id="UP000299102"/>
    </source>
</evidence>
<gene>
    <name evidence="2" type="ORF">EVAR_78506_1</name>
</gene>
<keyword evidence="3" id="KW-1185">Reference proteome</keyword>
<evidence type="ECO:0000256" key="1">
    <source>
        <dbReference type="SAM" id="MobiDB-lite"/>
    </source>
</evidence>
<name>A0A4C1TYE4_EUMVA</name>
<dbReference type="EMBL" id="BGZK01000103">
    <property type="protein sequence ID" value="GBP19037.1"/>
    <property type="molecule type" value="Genomic_DNA"/>
</dbReference>
<proteinExistence type="predicted"/>
<feature type="region of interest" description="Disordered" evidence="1">
    <location>
        <begin position="43"/>
        <end position="66"/>
    </location>
</feature>
<accession>A0A4C1TYE4</accession>
<organism evidence="2 3">
    <name type="scientific">Eumeta variegata</name>
    <name type="common">Bagworm moth</name>
    <name type="synonym">Eumeta japonica</name>
    <dbReference type="NCBI Taxonomy" id="151549"/>
    <lineage>
        <taxon>Eukaryota</taxon>
        <taxon>Metazoa</taxon>
        <taxon>Ecdysozoa</taxon>
        <taxon>Arthropoda</taxon>
        <taxon>Hexapoda</taxon>
        <taxon>Insecta</taxon>
        <taxon>Pterygota</taxon>
        <taxon>Neoptera</taxon>
        <taxon>Endopterygota</taxon>
        <taxon>Lepidoptera</taxon>
        <taxon>Glossata</taxon>
        <taxon>Ditrysia</taxon>
        <taxon>Tineoidea</taxon>
        <taxon>Psychidae</taxon>
        <taxon>Oiketicinae</taxon>
        <taxon>Eumeta</taxon>
    </lineage>
</organism>
<comment type="caution">
    <text evidence="2">The sequence shown here is derived from an EMBL/GenBank/DDBJ whole genome shotgun (WGS) entry which is preliminary data.</text>
</comment>
<protein>
    <submittedName>
        <fullName evidence="2">Uncharacterized protein</fullName>
    </submittedName>
</protein>
<sequence length="84" mass="9252">MTVVLFYEKRVKAGYEMNGALLAYLLLASSTSELGLEVEQELKAEQGSKSRKEPESELKAGSEPKLRTGLGLTIKEKMGSKFKV</sequence>
<reference evidence="2 3" key="1">
    <citation type="journal article" date="2019" name="Commun. Biol.">
        <title>The bagworm genome reveals a unique fibroin gene that provides high tensile strength.</title>
        <authorList>
            <person name="Kono N."/>
            <person name="Nakamura H."/>
            <person name="Ohtoshi R."/>
            <person name="Tomita M."/>
            <person name="Numata K."/>
            <person name="Arakawa K."/>
        </authorList>
    </citation>
    <scope>NUCLEOTIDE SEQUENCE [LARGE SCALE GENOMIC DNA]</scope>
</reference>
<dbReference type="AlphaFoldDB" id="A0A4C1TYE4"/>
<dbReference type="Proteomes" id="UP000299102">
    <property type="component" value="Unassembled WGS sequence"/>
</dbReference>